<dbReference type="InterPro" id="IPR018200">
    <property type="entry name" value="USP_CS"/>
</dbReference>
<dbReference type="OrthoDB" id="2420415at2759"/>
<dbReference type="PROSITE" id="PS00973">
    <property type="entry name" value="USP_2"/>
    <property type="match status" value="1"/>
</dbReference>
<dbReference type="GO" id="GO:0005829">
    <property type="term" value="C:cytosol"/>
    <property type="evidence" value="ECO:0007669"/>
    <property type="project" value="TreeGrafter"/>
</dbReference>
<dbReference type="GO" id="GO:0016579">
    <property type="term" value="P:protein deubiquitination"/>
    <property type="evidence" value="ECO:0007669"/>
    <property type="project" value="InterPro"/>
</dbReference>
<dbReference type="GO" id="GO:0005634">
    <property type="term" value="C:nucleus"/>
    <property type="evidence" value="ECO:0007669"/>
    <property type="project" value="TreeGrafter"/>
</dbReference>
<accession>A0A813T5G6</accession>
<dbReference type="PANTHER" id="PTHR24006">
    <property type="entry name" value="UBIQUITIN CARBOXYL-TERMINAL HYDROLASE"/>
    <property type="match status" value="1"/>
</dbReference>
<evidence type="ECO:0000313" key="3">
    <source>
        <dbReference type="Proteomes" id="UP000663879"/>
    </source>
</evidence>
<dbReference type="PROSITE" id="PS50235">
    <property type="entry name" value="USP_3"/>
    <property type="match status" value="1"/>
</dbReference>
<reference evidence="2" key="1">
    <citation type="submission" date="2021-02" db="EMBL/GenBank/DDBJ databases">
        <authorList>
            <person name="Nowell W R."/>
        </authorList>
    </citation>
    <scope>NUCLEOTIDE SEQUENCE</scope>
    <source>
        <strain evidence="2">Ploen Becks lab</strain>
    </source>
</reference>
<organism evidence="2 3">
    <name type="scientific">Brachionus calyciflorus</name>
    <dbReference type="NCBI Taxonomy" id="104777"/>
    <lineage>
        <taxon>Eukaryota</taxon>
        <taxon>Metazoa</taxon>
        <taxon>Spiralia</taxon>
        <taxon>Gnathifera</taxon>
        <taxon>Rotifera</taxon>
        <taxon>Eurotatoria</taxon>
        <taxon>Monogononta</taxon>
        <taxon>Pseudotrocha</taxon>
        <taxon>Ploima</taxon>
        <taxon>Brachionidae</taxon>
        <taxon>Brachionus</taxon>
    </lineage>
</organism>
<evidence type="ECO:0000259" key="1">
    <source>
        <dbReference type="PROSITE" id="PS50235"/>
    </source>
</evidence>
<comment type="caution">
    <text evidence="2">The sequence shown here is derived from an EMBL/GenBank/DDBJ whole genome shotgun (WGS) entry which is preliminary data.</text>
</comment>
<dbReference type="Proteomes" id="UP000663879">
    <property type="component" value="Unassembled WGS sequence"/>
</dbReference>
<keyword evidence="3" id="KW-1185">Reference proteome</keyword>
<dbReference type="InterPro" id="IPR001394">
    <property type="entry name" value="Peptidase_C19_UCH"/>
</dbReference>
<name>A0A813T5G6_9BILA</name>
<evidence type="ECO:0000313" key="2">
    <source>
        <dbReference type="EMBL" id="CAF0809167.1"/>
    </source>
</evidence>
<dbReference type="InterPro" id="IPR050164">
    <property type="entry name" value="Peptidase_C19"/>
</dbReference>
<sequence length="450" mass="52088">MALKRENSSINFGDLTESKKFLCQFCSPAWETEFEDRLKAHLTSKHPEKIKNDLKKLKNNTDNYGINVIQHHQNNLSDIDDVMMPQTSQYANIKLEETETDFDRNLDEKVECLTKDVKNIKEFVLDLQSKFSLLRQNFNNNKAEFQDEIKTIKECQDRLKNNEVPKQGGNESIEIKKEIFENNDGRDEKPKESGCIKKPTYSFNAFLCSKFQGLGKNTKYLENSNVSASKIRKLIISLGLKLHEQIDVSEVFRKICVLMSEEIADFLNPFYGVIVQNIDNKTTNAPNMLHEEFFDLKLHVKGFKDINSSLESFVTSEIIKGEITDTIGTIKKTSSFLKLPDVLVIQLLRFEYDTLNKKNKKINDRIEFGLDFVLKTNETVHDYRLQSVIIHDGSCESGHYYSYIKTNQNMNKWYKFDDNIVTSSSIEEIFKDGYGGFGSSSAYLLFYLRK</sequence>
<feature type="domain" description="USP" evidence="1">
    <location>
        <begin position="55"/>
        <end position="450"/>
    </location>
</feature>
<dbReference type="AlphaFoldDB" id="A0A813T5G6"/>
<protein>
    <recommendedName>
        <fullName evidence="1">USP domain-containing protein</fullName>
    </recommendedName>
</protein>
<dbReference type="InterPro" id="IPR038765">
    <property type="entry name" value="Papain-like_cys_pep_sf"/>
</dbReference>
<dbReference type="Gene3D" id="3.90.70.10">
    <property type="entry name" value="Cysteine proteinases"/>
    <property type="match status" value="1"/>
</dbReference>
<gene>
    <name evidence="2" type="ORF">OXX778_LOCUS6882</name>
</gene>
<dbReference type="Pfam" id="PF00443">
    <property type="entry name" value="UCH"/>
    <property type="match status" value="1"/>
</dbReference>
<proteinExistence type="predicted"/>
<dbReference type="EMBL" id="CAJNOC010000845">
    <property type="protein sequence ID" value="CAF0809167.1"/>
    <property type="molecule type" value="Genomic_DNA"/>
</dbReference>
<dbReference type="InterPro" id="IPR028889">
    <property type="entry name" value="USP"/>
</dbReference>
<dbReference type="SUPFAM" id="SSF54001">
    <property type="entry name" value="Cysteine proteinases"/>
    <property type="match status" value="1"/>
</dbReference>
<dbReference type="GO" id="GO:0004843">
    <property type="term" value="F:cysteine-type deubiquitinase activity"/>
    <property type="evidence" value="ECO:0007669"/>
    <property type="project" value="InterPro"/>
</dbReference>